<sequence>MHFATIAVKGLSVAVVRLNDDSVLEIAKAATSAVDGAAADSLREGSLQAIIEGGAEALEAVRTLVAEAESGKHADALHAIKDIELLAPIPSPRKNIFCVGRNYAEHIAEGDRAQKQTVGVTEYPVYFTKPPTAVIGPKALIPIFPSLSENIDYEVELTLVIGKAGRNISSDQAYDHIFGYTIINDITARDIQRRHGGQYFKGKGLDGSCPCGPWIVTADAISDPHNLSIGLSVNGEVRQNGSTSDMIFDIPTLIESLSQGLTLEPGDMLATGTPSGVGYAMDPPKYLKDGDTVVCEISEIGQLENTMTTAT</sequence>
<proteinExistence type="inferred from homology"/>
<comment type="similarity">
    <text evidence="1">Belongs to the FAH family.</text>
</comment>
<keyword evidence="9" id="KW-0456">Lyase</keyword>
<comment type="catalytic activity">
    <reaction evidence="4">
        <text>(2E,4Z)-5-hydroxypenta-2,4-diene-1,2,5-tricarboxylate = (3E,5R)-5-carboxy-2-oxohept-3-enedioate</text>
        <dbReference type="Rhea" id="RHEA:18813"/>
        <dbReference type="ChEBI" id="CHEBI:47961"/>
        <dbReference type="ChEBI" id="CHEBI:87491"/>
        <dbReference type="EC" id="5.3.3.10"/>
    </reaction>
</comment>
<dbReference type="FunFam" id="3.90.850.10:FF:000002">
    <property type="entry name" value="2-hydroxyhepta-2,4-diene-1,7-dioate isomerase"/>
    <property type="match status" value="1"/>
</dbReference>
<dbReference type="RefSeq" id="WP_088920921.1">
    <property type="nucleotide sequence ID" value="NZ_CP018632.1"/>
</dbReference>
<accession>A0A2Z2NXD6</accession>
<dbReference type="EC" id="4.3.2.3" evidence="9"/>
<evidence type="ECO:0000256" key="5">
    <source>
        <dbReference type="ARBA" id="ARBA00057150"/>
    </source>
</evidence>
<evidence type="ECO:0000256" key="1">
    <source>
        <dbReference type="ARBA" id="ARBA00010211"/>
    </source>
</evidence>
<dbReference type="InterPro" id="IPR011234">
    <property type="entry name" value="Fumarylacetoacetase-like_C"/>
</dbReference>
<dbReference type="GO" id="GO:0050385">
    <property type="term" value="F:ureidoglycolate lyase activity"/>
    <property type="evidence" value="ECO:0007669"/>
    <property type="project" value="UniProtKB-EC"/>
</dbReference>
<comment type="function">
    <text evidence="5">Decarboxylates OPET (5-oxo-pent-3-ene-1,2,5-tricarboxylic acid) into HHDD (2-hydroxy-hept-2,4-diene-1,7-dioate) and isomerizes it to OHED (2-oxo-hept-3-ene-1,7-dioate).</text>
</comment>
<dbReference type="EMBL" id="CP018632">
    <property type="protein sequence ID" value="ASJ76106.1"/>
    <property type="molecule type" value="Genomic_DNA"/>
</dbReference>
<dbReference type="GO" id="GO:0018773">
    <property type="term" value="F:acetylpyruvate hydrolase activity"/>
    <property type="evidence" value="ECO:0007669"/>
    <property type="project" value="TreeGrafter"/>
</dbReference>
<dbReference type="Proteomes" id="UP000250079">
    <property type="component" value="Chromosome"/>
</dbReference>
<evidence type="ECO:0000256" key="3">
    <source>
        <dbReference type="ARBA" id="ARBA00051258"/>
    </source>
</evidence>
<evidence type="ECO:0000256" key="4">
    <source>
        <dbReference type="ARBA" id="ARBA00052790"/>
    </source>
</evidence>
<dbReference type="GO" id="GO:0018800">
    <property type="term" value="F:5-oxopent-3-ene-1,2,5-tricarboxylate decarboxylase activity"/>
    <property type="evidence" value="ECO:0007669"/>
    <property type="project" value="UniProtKB-EC"/>
</dbReference>
<gene>
    <name evidence="9" type="ORF">IMCC3135_30285</name>
</gene>
<keyword evidence="2" id="KW-0479">Metal-binding</keyword>
<evidence type="ECO:0000313" key="9">
    <source>
        <dbReference type="EMBL" id="ASJ76106.1"/>
    </source>
</evidence>
<evidence type="ECO:0000256" key="6">
    <source>
        <dbReference type="ARBA" id="ARBA00060569"/>
    </source>
</evidence>
<dbReference type="InterPro" id="IPR036663">
    <property type="entry name" value="Fumarylacetoacetase_C_sf"/>
</dbReference>
<keyword evidence="10" id="KW-1185">Reference proteome</keyword>
<dbReference type="PANTHER" id="PTHR11820">
    <property type="entry name" value="ACYLPYRUVASE"/>
    <property type="match status" value="1"/>
</dbReference>
<comment type="pathway">
    <text evidence="7">Aromatic compound metabolism; 4-hydroxyphenylacetate degradation; pyruvate and succinate semialdehyde from 4-hydroxyphenylacetate: step 5/7.</text>
</comment>
<dbReference type="Pfam" id="PF01557">
    <property type="entry name" value="FAA_hydrolase"/>
    <property type="match status" value="1"/>
</dbReference>
<dbReference type="OrthoDB" id="9805307at2"/>
<dbReference type="GO" id="GO:0008704">
    <property type="term" value="F:5-carboxymethyl-2-hydroxymuconate delta-isomerase activity"/>
    <property type="evidence" value="ECO:0007669"/>
    <property type="project" value="UniProtKB-EC"/>
</dbReference>
<protein>
    <submittedName>
        <fullName evidence="9">Ureidoglycolate lyase</fullName>
        <ecNumber evidence="9">4.3.2.3</ecNumber>
    </submittedName>
</protein>
<feature type="domain" description="Fumarylacetoacetase-like C-terminal" evidence="8">
    <location>
        <begin position="96"/>
        <end position="307"/>
    </location>
</feature>
<evidence type="ECO:0000259" key="8">
    <source>
        <dbReference type="Pfam" id="PF01557"/>
    </source>
</evidence>
<dbReference type="SUPFAM" id="SSF56529">
    <property type="entry name" value="FAH"/>
    <property type="match status" value="1"/>
</dbReference>
<comment type="catalytic activity">
    <reaction evidence="3">
        <text>(3E,5R)-5-carboxy-2-oxohept-3-enedioate + H(+) = (4Z)-2-oxohept-4-enedioate + CO2</text>
        <dbReference type="Rhea" id="RHEA:14397"/>
        <dbReference type="ChEBI" id="CHEBI:15378"/>
        <dbReference type="ChEBI" id="CHEBI:16526"/>
        <dbReference type="ChEBI" id="CHEBI:87491"/>
        <dbReference type="ChEBI" id="CHEBI:87507"/>
        <dbReference type="EC" id="4.1.1.68"/>
    </reaction>
</comment>
<dbReference type="AlphaFoldDB" id="A0A2Z2NXD6"/>
<reference evidence="9 10" key="1">
    <citation type="submission" date="2016-12" db="EMBL/GenBank/DDBJ databases">
        <authorList>
            <person name="Song W.-J."/>
            <person name="Kurnit D.M."/>
        </authorList>
    </citation>
    <scope>NUCLEOTIDE SEQUENCE [LARGE SCALE GENOMIC DNA]</scope>
    <source>
        <strain evidence="9 10">IMCC3135</strain>
    </source>
</reference>
<evidence type="ECO:0000313" key="10">
    <source>
        <dbReference type="Proteomes" id="UP000250079"/>
    </source>
</evidence>
<dbReference type="GO" id="GO:0019752">
    <property type="term" value="P:carboxylic acid metabolic process"/>
    <property type="evidence" value="ECO:0007669"/>
    <property type="project" value="UniProtKB-ARBA"/>
</dbReference>
<dbReference type="KEGG" id="gai:IMCC3135_30285"/>
<dbReference type="GO" id="GO:0046872">
    <property type="term" value="F:metal ion binding"/>
    <property type="evidence" value="ECO:0007669"/>
    <property type="project" value="UniProtKB-KW"/>
</dbReference>
<dbReference type="PANTHER" id="PTHR11820:SF7">
    <property type="entry name" value="ACYLPYRUVASE FAHD1, MITOCHONDRIAL"/>
    <property type="match status" value="1"/>
</dbReference>
<evidence type="ECO:0000256" key="7">
    <source>
        <dbReference type="ARBA" id="ARBA00060680"/>
    </source>
</evidence>
<name>A0A2Z2NXD6_9GAMM</name>
<dbReference type="Gene3D" id="3.90.850.10">
    <property type="entry name" value="Fumarylacetoacetase-like, C-terminal domain"/>
    <property type="match status" value="1"/>
</dbReference>
<evidence type="ECO:0000256" key="2">
    <source>
        <dbReference type="ARBA" id="ARBA00022723"/>
    </source>
</evidence>
<organism evidence="9 10">
    <name type="scientific">Granulosicoccus antarcticus IMCC3135</name>
    <dbReference type="NCBI Taxonomy" id="1192854"/>
    <lineage>
        <taxon>Bacteria</taxon>
        <taxon>Pseudomonadati</taxon>
        <taxon>Pseudomonadota</taxon>
        <taxon>Gammaproteobacteria</taxon>
        <taxon>Chromatiales</taxon>
        <taxon>Granulosicoccaceae</taxon>
        <taxon>Granulosicoccus</taxon>
    </lineage>
</organism>
<comment type="pathway">
    <text evidence="6">Aromatic compound metabolism; 4-hydroxyphenylacetate degradation; pyruvate and succinate semialdehyde from 4-hydroxyphenylacetate: step 4/7.</text>
</comment>